<comment type="caution">
    <text evidence="11">The sequence shown here is derived from an EMBL/GenBank/DDBJ whole genome shotgun (WGS) entry which is preliminary data.</text>
</comment>
<comment type="similarity">
    <text evidence="2 8 9">Belongs to the glycosyl hydrolase 9 (cellulase E) family.</text>
</comment>
<reference evidence="11 12" key="1">
    <citation type="submission" date="2024-09" db="EMBL/GenBank/DDBJ databases">
        <title>Chromosome-scale assembly of Riccia fluitans.</title>
        <authorList>
            <person name="Paukszto L."/>
            <person name="Sawicki J."/>
            <person name="Karawczyk K."/>
            <person name="Piernik-Szablinska J."/>
            <person name="Szczecinska M."/>
            <person name="Mazdziarz M."/>
        </authorList>
    </citation>
    <scope>NUCLEOTIDE SEQUENCE [LARGE SCALE GENOMIC DNA]</scope>
    <source>
        <strain evidence="11">Rf_01</strain>
        <tissue evidence="11">Aerial parts of the thallus</tissue>
    </source>
</reference>
<keyword evidence="7 8" id="KW-0624">Polysaccharide degradation</keyword>
<gene>
    <name evidence="11" type="ORF">R1flu_027822</name>
</gene>
<proteinExistence type="inferred from homology"/>
<keyword evidence="3 8" id="KW-0378">Hydrolase</keyword>
<dbReference type="PANTHER" id="PTHR22298">
    <property type="entry name" value="ENDO-1,4-BETA-GLUCANASE"/>
    <property type="match status" value="1"/>
</dbReference>
<keyword evidence="6 8" id="KW-0326">Glycosidase</keyword>
<evidence type="ECO:0000313" key="11">
    <source>
        <dbReference type="EMBL" id="KAL2609249.1"/>
    </source>
</evidence>
<evidence type="ECO:0000256" key="5">
    <source>
        <dbReference type="ARBA" id="ARBA00023277"/>
    </source>
</evidence>
<evidence type="ECO:0000313" key="12">
    <source>
        <dbReference type="Proteomes" id="UP001605036"/>
    </source>
</evidence>
<comment type="catalytic activity">
    <reaction evidence="1 9">
        <text>Endohydrolysis of (1-&gt;4)-beta-D-glucosidic linkages in cellulose, lichenin and cereal beta-D-glucans.</text>
        <dbReference type="EC" id="3.2.1.4"/>
    </reaction>
</comment>
<evidence type="ECO:0000256" key="9">
    <source>
        <dbReference type="RuleBase" id="RU361166"/>
    </source>
</evidence>
<evidence type="ECO:0000256" key="1">
    <source>
        <dbReference type="ARBA" id="ARBA00000966"/>
    </source>
</evidence>
<keyword evidence="5 8" id="KW-0119">Carbohydrate metabolism</keyword>
<keyword evidence="12" id="KW-1185">Reference proteome</keyword>
<evidence type="ECO:0000259" key="10">
    <source>
        <dbReference type="Pfam" id="PF00759"/>
    </source>
</evidence>
<dbReference type="AlphaFoldDB" id="A0ABD1XJW4"/>
<evidence type="ECO:0000256" key="7">
    <source>
        <dbReference type="ARBA" id="ARBA00023326"/>
    </source>
</evidence>
<dbReference type="InterPro" id="IPR001701">
    <property type="entry name" value="Glyco_hydro_9"/>
</dbReference>
<sequence>MFTLLRLIMYRMSVGRRFSDLKKIRLVFLFLGPLLLGSDAAAAPFDYKDALSKSLLFLQAQRSGKLPEDQKVTWRGDSALEDGKLANVDLTGGYYDAGDNIKFGFPMAFTVTMLSWSAIEYGSEIMQAGEMDNLQSAIRWGTDYFLKAHTGLTQLYVQVGSPPTDHNCWERPEDMDTPRNLLQVNASFPGSDVAGETAAAMAAASIVLRATDNAYAEKLITSATQDELLWAAAWLYKATKVSTYLDYVVNNKLWVSAATEFNWENKVSGLAVLMSKLYLSGKSSTMQLQSFKQNAESFICYNLPGSPSRKTSTTPGGLLYLRIGANTQYAVNLAFLLGLYTQYLETANIRQVMCGTKAFTLADIQTFADRQANYILGDNPANISYMVGFGSHFPQQAHHRAASITSIHLMPTSVGCSVGFYRWYNRDAPNPNVLTGAIVGGPNPLDQFNDKRWASSCTEPATYVNAPFVGIMARMAFAKSLCLTPPVKSTPS</sequence>
<protein>
    <recommendedName>
        <fullName evidence="9">Endoglucanase</fullName>
        <ecNumber evidence="9">3.2.1.4</ecNumber>
    </recommendedName>
</protein>
<feature type="domain" description="Glycoside hydrolase family 9" evidence="10">
    <location>
        <begin position="47"/>
        <end position="225"/>
    </location>
</feature>
<evidence type="ECO:0000256" key="2">
    <source>
        <dbReference type="ARBA" id="ARBA00007072"/>
    </source>
</evidence>
<dbReference type="InterPro" id="IPR008928">
    <property type="entry name" value="6-hairpin_glycosidase_sf"/>
</dbReference>
<dbReference type="Gene3D" id="1.50.10.10">
    <property type="match status" value="2"/>
</dbReference>
<dbReference type="InterPro" id="IPR018221">
    <property type="entry name" value="Glyco_hydro_9_His_AS"/>
</dbReference>
<dbReference type="Pfam" id="PF00759">
    <property type="entry name" value="Glyco_hydro_9"/>
    <property type="match status" value="1"/>
</dbReference>
<dbReference type="EMBL" id="JBHFFA010000008">
    <property type="protein sequence ID" value="KAL2609249.1"/>
    <property type="molecule type" value="Genomic_DNA"/>
</dbReference>
<organism evidence="11 12">
    <name type="scientific">Riccia fluitans</name>
    <dbReference type="NCBI Taxonomy" id="41844"/>
    <lineage>
        <taxon>Eukaryota</taxon>
        <taxon>Viridiplantae</taxon>
        <taxon>Streptophyta</taxon>
        <taxon>Embryophyta</taxon>
        <taxon>Marchantiophyta</taxon>
        <taxon>Marchantiopsida</taxon>
        <taxon>Marchantiidae</taxon>
        <taxon>Marchantiales</taxon>
        <taxon>Ricciaceae</taxon>
        <taxon>Riccia</taxon>
    </lineage>
</organism>
<evidence type="ECO:0000256" key="3">
    <source>
        <dbReference type="ARBA" id="ARBA00022801"/>
    </source>
</evidence>
<dbReference type="GO" id="GO:0008810">
    <property type="term" value="F:cellulase activity"/>
    <property type="evidence" value="ECO:0007669"/>
    <property type="project" value="UniProtKB-EC"/>
</dbReference>
<evidence type="ECO:0000256" key="8">
    <source>
        <dbReference type="PROSITE-ProRule" id="PRU10059"/>
    </source>
</evidence>
<accession>A0ABD1XJW4</accession>
<evidence type="ECO:0000256" key="4">
    <source>
        <dbReference type="ARBA" id="ARBA00023001"/>
    </source>
</evidence>
<dbReference type="PROSITE" id="PS00592">
    <property type="entry name" value="GH9_2"/>
    <property type="match status" value="1"/>
</dbReference>
<feature type="active site" evidence="8">
    <location>
        <position position="398"/>
    </location>
</feature>
<dbReference type="SUPFAM" id="SSF48208">
    <property type="entry name" value="Six-hairpin glycosidases"/>
    <property type="match status" value="1"/>
</dbReference>
<dbReference type="Proteomes" id="UP001605036">
    <property type="component" value="Unassembled WGS sequence"/>
</dbReference>
<dbReference type="InterPro" id="IPR012341">
    <property type="entry name" value="6hp_glycosidase-like_sf"/>
</dbReference>
<evidence type="ECO:0000256" key="6">
    <source>
        <dbReference type="ARBA" id="ARBA00023295"/>
    </source>
</evidence>
<name>A0ABD1XJW4_9MARC</name>
<dbReference type="GO" id="GO:0030245">
    <property type="term" value="P:cellulose catabolic process"/>
    <property type="evidence" value="ECO:0007669"/>
    <property type="project" value="UniProtKB-KW"/>
</dbReference>
<dbReference type="EC" id="3.2.1.4" evidence="9"/>
<keyword evidence="4 9" id="KW-0136">Cellulose degradation</keyword>